<evidence type="ECO:0000256" key="2">
    <source>
        <dbReference type="SAM" id="MobiDB-lite"/>
    </source>
</evidence>
<dbReference type="RefSeq" id="WP_012665248.1">
    <property type="nucleotide sequence ID" value="NC_012164.1"/>
</dbReference>
<gene>
    <name evidence="3" type="ORF">BSPA14S_A0067</name>
</gene>
<feature type="compositionally biased region" description="Low complexity" evidence="2">
    <location>
        <begin position="36"/>
        <end position="48"/>
    </location>
</feature>
<dbReference type="NCBIfam" id="NF033729">
    <property type="entry name" value="borfam54_2"/>
    <property type="match status" value="1"/>
</dbReference>
<dbReference type="Proteomes" id="UP000003481">
    <property type="component" value="Plasmid A14S_lp54"/>
</dbReference>
<dbReference type="AlphaFoldDB" id="C0RC76"/>
<dbReference type="OrthoDB" id="352901at2"/>
<protein>
    <submittedName>
        <fullName evidence="3">Crasp-1 outer surface protein</fullName>
    </submittedName>
</protein>
<dbReference type="HOGENOM" id="CLU_080351_1_0_12"/>
<keyword evidence="1" id="KW-0175">Coiled coil</keyword>
<sequence length="242" mass="27910">MIKTKLNIIKLNILTTILTLICISCTPINNITPKENNQNFENESQNTNPSNKKSQKTKASKLEIIGKTLEDQKKQEDIQIAQIDSALPDFLGTFKADDYDGLSAYEEMEIKRILYSSLNYERQKINTLKEILEQLNTNVQHKQTAKHFIYSISLSIQSQLSRDLALIQNLIEDNLHTLKQKESEILMTAESDLKLKENFAKTLNKTIEDYNRNDQSIKISVVTLANYFDEKYKDLDSFKPNN</sequence>
<reference evidence="3 4" key="1">
    <citation type="journal article" date="2012" name="J. Bacteriol.">
        <title>Whole-Genome Sequences of Borrelia bissettii, Borrelia valaisiana, and Borrelia spielmanii.</title>
        <authorList>
            <person name="Schutzer S.E."/>
            <person name="Fraser-Liggett C.M."/>
            <person name="Qiu W.G."/>
            <person name="Kraiczy P."/>
            <person name="Mongodin E.F."/>
            <person name="Dunn J.J."/>
            <person name="Luft B.J."/>
            <person name="Casjens S.R."/>
        </authorList>
    </citation>
    <scope>NUCLEOTIDE SEQUENCE [LARGE SCALE GENOMIC DNA]</scope>
    <source>
        <strain evidence="3 4">A14S</strain>
        <plasmid evidence="3 4">A14S_lp54</plasmid>
    </source>
</reference>
<organism evidence="3 4">
    <name type="scientific">Borreliella spielmanii A14S</name>
    <dbReference type="NCBI Taxonomy" id="498742"/>
    <lineage>
        <taxon>Bacteria</taxon>
        <taxon>Pseudomonadati</taxon>
        <taxon>Spirochaetota</taxon>
        <taxon>Spirochaetia</taxon>
        <taxon>Spirochaetales</taxon>
        <taxon>Borreliaceae</taxon>
        <taxon>Borreliella</taxon>
    </lineage>
</organism>
<keyword evidence="3" id="KW-0614">Plasmid</keyword>
<evidence type="ECO:0000313" key="4">
    <source>
        <dbReference type="Proteomes" id="UP000003481"/>
    </source>
</evidence>
<dbReference type="EMBL" id="CP001469">
    <property type="protein sequence ID" value="ACN53302.1"/>
    <property type="molecule type" value="Genomic_DNA"/>
</dbReference>
<geneLocation type="plasmid" evidence="3 4">
    <name>A14S_lp54</name>
</geneLocation>
<accession>C0RC76</accession>
<feature type="region of interest" description="Disordered" evidence="2">
    <location>
        <begin position="36"/>
        <end position="59"/>
    </location>
</feature>
<evidence type="ECO:0000313" key="3">
    <source>
        <dbReference type="EMBL" id="ACN53302.1"/>
    </source>
</evidence>
<dbReference type="InterPro" id="IPR008421">
    <property type="entry name" value="Borrelia_lipoprotein_PFam54/60"/>
</dbReference>
<name>C0RC76_9SPIR</name>
<dbReference type="Gene3D" id="1.10.3160.10">
    <property type="entry name" value="Bbcrasp-1"/>
    <property type="match status" value="1"/>
</dbReference>
<evidence type="ECO:0000256" key="1">
    <source>
        <dbReference type="SAM" id="Coils"/>
    </source>
</evidence>
<feature type="coiled-coil region" evidence="1">
    <location>
        <begin position="118"/>
        <end position="145"/>
    </location>
</feature>
<dbReference type="Pfam" id="PF05714">
    <property type="entry name" value="PFam54_60"/>
    <property type="match status" value="1"/>
</dbReference>
<proteinExistence type="predicted"/>